<name>A0A0F9UAC3_9ZZZZ</name>
<evidence type="ECO:0000313" key="6">
    <source>
        <dbReference type="EMBL" id="KKN50568.1"/>
    </source>
</evidence>
<dbReference type="AlphaFoldDB" id="A0A0F9UAC3"/>
<dbReference type="InterPro" id="IPR047057">
    <property type="entry name" value="MerR_fam"/>
</dbReference>
<keyword evidence="3" id="KW-0238">DNA-binding</keyword>
<dbReference type="Pfam" id="PF13411">
    <property type="entry name" value="MerR_1"/>
    <property type="match status" value="1"/>
</dbReference>
<dbReference type="SMART" id="SM00422">
    <property type="entry name" value="HTH_MERR"/>
    <property type="match status" value="1"/>
</dbReference>
<sequence>MYVKQLAKLMGVTADTVRHYTRVGLLNPIRSEENGYQEYTKQDQQRLKFIISSRQLGFSLKDIQHIIGESEQGNCPCPLTRKLITKRLEETEALFQETLKLRNRMHAALEQWDTSADGANASDVCSLIESFVDPINDSVNKEQRNDD</sequence>
<keyword evidence="4" id="KW-0804">Transcription</keyword>
<accession>A0A0F9UAC3</accession>
<organism evidence="6">
    <name type="scientific">marine sediment metagenome</name>
    <dbReference type="NCBI Taxonomy" id="412755"/>
    <lineage>
        <taxon>unclassified sequences</taxon>
        <taxon>metagenomes</taxon>
        <taxon>ecological metagenomes</taxon>
    </lineage>
</organism>
<dbReference type="GO" id="GO:0003677">
    <property type="term" value="F:DNA binding"/>
    <property type="evidence" value="ECO:0007669"/>
    <property type="project" value="UniProtKB-KW"/>
</dbReference>
<keyword evidence="2" id="KW-0805">Transcription regulation</keyword>
<dbReference type="EMBL" id="LAZR01001107">
    <property type="protein sequence ID" value="KKN50568.1"/>
    <property type="molecule type" value="Genomic_DNA"/>
</dbReference>
<reference evidence="6" key="1">
    <citation type="journal article" date="2015" name="Nature">
        <title>Complex archaea that bridge the gap between prokaryotes and eukaryotes.</title>
        <authorList>
            <person name="Spang A."/>
            <person name="Saw J.H."/>
            <person name="Jorgensen S.L."/>
            <person name="Zaremba-Niedzwiedzka K."/>
            <person name="Martijn J."/>
            <person name="Lind A.E."/>
            <person name="van Eijk R."/>
            <person name="Schleper C."/>
            <person name="Guy L."/>
            <person name="Ettema T.J."/>
        </authorList>
    </citation>
    <scope>NUCLEOTIDE SEQUENCE</scope>
</reference>
<dbReference type="PROSITE" id="PS50937">
    <property type="entry name" value="HTH_MERR_2"/>
    <property type="match status" value="1"/>
</dbReference>
<evidence type="ECO:0000256" key="4">
    <source>
        <dbReference type="ARBA" id="ARBA00023163"/>
    </source>
</evidence>
<protein>
    <recommendedName>
        <fullName evidence="5">HTH merR-type domain-containing protein</fullName>
    </recommendedName>
</protein>
<dbReference type="Gene3D" id="1.10.1660.10">
    <property type="match status" value="1"/>
</dbReference>
<comment type="caution">
    <text evidence="6">The sequence shown here is derived from an EMBL/GenBank/DDBJ whole genome shotgun (WGS) entry which is preliminary data.</text>
</comment>
<gene>
    <name evidence="6" type="ORF">LCGC14_0631470</name>
</gene>
<evidence type="ECO:0000256" key="2">
    <source>
        <dbReference type="ARBA" id="ARBA00023015"/>
    </source>
</evidence>
<keyword evidence="1" id="KW-0678">Repressor</keyword>
<dbReference type="PRINTS" id="PR00040">
    <property type="entry name" value="HTHMERR"/>
</dbReference>
<evidence type="ECO:0000256" key="1">
    <source>
        <dbReference type="ARBA" id="ARBA00022491"/>
    </source>
</evidence>
<dbReference type="InterPro" id="IPR000551">
    <property type="entry name" value="MerR-type_HTH_dom"/>
</dbReference>
<evidence type="ECO:0000256" key="3">
    <source>
        <dbReference type="ARBA" id="ARBA00023125"/>
    </source>
</evidence>
<dbReference type="GO" id="GO:0003700">
    <property type="term" value="F:DNA-binding transcription factor activity"/>
    <property type="evidence" value="ECO:0007669"/>
    <property type="project" value="InterPro"/>
</dbReference>
<evidence type="ECO:0000259" key="5">
    <source>
        <dbReference type="PROSITE" id="PS50937"/>
    </source>
</evidence>
<dbReference type="CDD" id="cd04787">
    <property type="entry name" value="HTH_HMRTR_unk"/>
    <property type="match status" value="1"/>
</dbReference>
<dbReference type="InterPro" id="IPR009061">
    <property type="entry name" value="DNA-bd_dom_put_sf"/>
</dbReference>
<feature type="domain" description="HTH merR-type" evidence="5">
    <location>
        <begin position="1"/>
        <end position="69"/>
    </location>
</feature>
<dbReference type="SUPFAM" id="SSF46955">
    <property type="entry name" value="Putative DNA-binding domain"/>
    <property type="match status" value="1"/>
</dbReference>
<dbReference type="PANTHER" id="PTHR30204">
    <property type="entry name" value="REDOX-CYCLING DRUG-SENSING TRANSCRIPTIONAL ACTIVATOR SOXR"/>
    <property type="match status" value="1"/>
</dbReference>
<dbReference type="PANTHER" id="PTHR30204:SF69">
    <property type="entry name" value="MERR-FAMILY TRANSCRIPTIONAL REGULATOR"/>
    <property type="match status" value="1"/>
</dbReference>
<proteinExistence type="predicted"/>